<dbReference type="Gramene" id="KQK90305">
    <property type="protein sequence ID" value="KQK90305"/>
    <property type="gene ID" value="SETIT_039300mg"/>
</dbReference>
<evidence type="ECO:0000259" key="1">
    <source>
        <dbReference type="SMART" id="SM00256"/>
    </source>
</evidence>
<name>K4AK77_SETIT</name>
<sequence length="330" mass="38561">MDSTKKSASAAAHLTDDLIVEILSRLPAKSVCCFKCVSWHWYGLITNPEHRKKIPQTLSGFFYRSCRLNHEKDMIIFPDFRHGQRRPFSDPSLTFITGYKLIIPKICCNGLLFCLCWKVYPRDESDYVVCNPATEKWVVLPDSDHDSSACAYRLFFDPAISLHFHVFQIIEEDEDYMGTSLGKTWRTIPLLETMRVENFCRGPFSFIGQSQGLLYYINMRDCDTSKLSVRILEDYDGDEWLFKYSISTTHIFEEKNPMFDRDYCLIAIHPECNLIFFVWRCEEDMHMLVSYDMDHGKVCVICSLKEFFYDEFLPYLPYVPFLSGSLPGHS</sequence>
<dbReference type="eggNOG" id="ENOG502QWH8">
    <property type="taxonomic scope" value="Eukaryota"/>
</dbReference>
<dbReference type="Proteomes" id="UP000004995">
    <property type="component" value="Unassembled WGS sequence"/>
</dbReference>
<dbReference type="FunCoup" id="K4AK77">
    <property type="interactions" value="1132"/>
</dbReference>
<dbReference type="HOGENOM" id="CLU_022847_1_1_1"/>
<reference evidence="2 4" key="1">
    <citation type="journal article" date="2012" name="Nat. Biotechnol.">
        <title>Reference genome sequence of the model plant Setaria.</title>
        <authorList>
            <person name="Bennetzen J.L."/>
            <person name="Schmutz J."/>
            <person name="Wang H."/>
            <person name="Percifield R."/>
            <person name="Hawkins J."/>
            <person name="Pontaroli A.C."/>
            <person name="Estep M."/>
            <person name="Feng L."/>
            <person name="Vaughn J.N."/>
            <person name="Grimwood J."/>
            <person name="Jenkins J."/>
            <person name="Barry K."/>
            <person name="Lindquist E."/>
            <person name="Hellsten U."/>
            <person name="Deshpande S."/>
            <person name="Wang X."/>
            <person name="Wu X."/>
            <person name="Mitros T."/>
            <person name="Triplett J."/>
            <person name="Yang X."/>
            <person name="Ye C.Y."/>
            <person name="Mauro-Herrera M."/>
            <person name="Wang L."/>
            <person name="Li P."/>
            <person name="Sharma M."/>
            <person name="Sharma R."/>
            <person name="Ronald P.C."/>
            <person name="Panaud O."/>
            <person name="Kellogg E.A."/>
            <person name="Brutnell T.P."/>
            <person name="Doust A.N."/>
            <person name="Tuskan G.A."/>
            <person name="Rokhsar D."/>
            <person name="Devos K.M."/>
        </authorList>
    </citation>
    <scope>NUCLEOTIDE SEQUENCE [LARGE SCALE GENOMIC DNA]</scope>
    <source>
        <strain evidence="4">cv. Yugu1</strain>
        <strain evidence="2">Yugu1</strain>
    </source>
</reference>
<dbReference type="EMBL" id="AGNK02005921">
    <property type="status" value="NOT_ANNOTATED_CDS"/>
    <property type="molecule type" value="Genomic_DNA"/>
</dbReference>
<evidence type="ECO:0000313" key="3">
    <source>
        <dbReference type="EnsemblPlants" id="KQK90305"/>
    </source>
</evidence>
<dbReference type="EMBL" id="CM003536">
    <property type="protein sequence ID" value="RCV44197.1"/>
    <property type="molecule type" value="Genomic_DNA"/>
</dbReference>
<dbReference type="STRING" id="4555.K4AK77"/>
<dbReference type="PANTHER" id="PTHR35546">
    <property type="entry name" value="F-BOX PROTEIN INTERACTION DOMAIN PROTEIN-RELATED"/>
    <property type="match status" value="1"/>
</dbReference>
<dbReference type="SUPFAM" id="SSF81383">
    <property type="entry name" value="F-box domain"/>
    <property type="match status" value="1"/>
</dbReference>
<dbReference type="EnsemblPlants" id="KQK90305">
    <property type="protein sequence ID" value="KQK90305"/>
    <property type="gene ID" value="SETIT_039300mg"/>
</dbReference>
<gene>
    <name evidence="2" type="ORF">SETIT_9G354700v2</name>
</gene>
<keyword evidence="4" id="KW-1185">Reference proteome</keyword>
<dbReference type="CDD" id="cd22157">
    <property type="entry name" value="F-box_AtFBW1-like"/>
    <property type="match status" value="1"/>
</dbReference>
<proteinExistence type="predicted"/>
<dbReference type="InterPro" id="IPR036047">
    <property type="entry name" value="F-box-like_dom_sf"/>
</dbReference>
<reference evidence="2" key="2">
    <citation type="submission" date="2015-07" db="EMBL/GenBank/DDBJ databases">
        <authorList>
            <person name="Noorani M."/>
        </authorList>
    </citation>
    <scope>NUCLEOTIDE SEQUENCE</scope>
    <source>
        <strain evidence="2">Yugu1</strain>
    </source>
</reference>
<accession>K4AK77</accession>
<dbReference type="SMART" id="SM00256">
    <property type="entry name" value="FBOX"/>
    <property type="match status" value="1"/>
</dbReference>
<evidence type="ECO:0000313" key="4">
    <source>
        <dbReference type="Proteomes" id="UP000004995"/>
    </source>
</evidence>
<reference evidence="3" key="3">
    <citation type="submission" date="2018-08" db="UniProtKB">
        <authorList>
            <consortium name="EnsemblPlants"/>
        </authorList>
    </citation>
    <scope>IDENTIFICATION</scope>
    <source>
        <strain evidence="3">Yugu1</strain>
    </source>
</reference>
<dbReference type="Pfam" id="PF00646">
    <property type="entry name" value="F-box"/>
    <property type="match status" value="1"/>
</dbReference>
<dbReference type="AlphaFoldDB" id="K4AK77"/>
<protein>
    <recommendedName>
        <fullName evidence="1">F-box domain-containing protein</fullName>
    </recommendedName>
</protein>
<dbReference type="Gene3D" id="1.20.1280.50">
    <property type="match status" value="1"/>
</dbReference>
<dbReference type="InterPro" id="IPR001810">
    <property type="entry name" value="F-box_dom"/>
</dbReference>
<evidence type="ECO:0000313" key="2">
    <source>
        <dbReference type="EMBL" id="RCV44197.1"/>
    </source>
</evidence>
<dbReference type="OrthoDB" id="650045at2759"/>
<dbReference type="PANTHER" id="PTHR35546:SF105">
    <property type="entry name" value="OS05G0139200 PROTEIN"/>
    <property type="match status" value="1"/>
</dbReference>
<feature type="domain" description="F-box" evidence="1">
    <location>
        <begin position="14"/>
        <end position="54"/>
    </location>
</feature>
<dbReference type="OMA" id="DSSACAY"/>
<dbReference type="InterPro" id="IPR055290">
    <property type="entry name" value="At3g26010-like"/>
</dbReference>
<organism evidence="2">
    <name type="scientific">Setaria italica</name>
    <name type="common">Foxtail millet</name>
    <name type="synonym">Panicum italicum</name>
    <dbReference type="NCBI Taxonomy" id="4555"/>
    <lineage>
        <taxon>Eukaryota</taxon>
        <taxon>Viridiplantae</taxon>
        <taxon>Streptophyta</taxon>
        <taxon>Embryophyta</taxon>
        <taxon>Tracheophyta</taxon>
        <taxon>Spermatophyta</taxon>
        <taxon>Magnoliopsida</taxon>
        <taxon>Liliopsida</taxon>
        <taxon>Poales</taxon>
        <taxon>Poaceae</taxon>
        <taxon>PACMAD clade</taxon>
        <taxon>Panicoideae</taxon>
        <taxon>Panicodae</taxon>
        <taxon>Paniceae</taxon>
        <taxon>Cenchrinae</taxon>
        <taxon>Setaria</taxon>
    </lineage>
</organism>